<dbReference type="Proteomes" id="UP000256845">
    <property type="component" value="Unassembled WGS sequence"/>
</dbReference>
<gene>
    <name evidence="3" type="ORF">DFP90_101685</name>
</gene>
<evidence type="ECO:0000313" key="4">
    <source>
        <dbReference type="Proteomes" id="UP000256845"/>
    </source>
</evidence>
<dbReference type="AlphaFoldDB" id="A0A3D9HYA1"/>
<keyword evidence="4" id="KW-1185">Reference proteome</keyword>
<dbReference type="SUPFAM" id="SSF54197">
    <property type="entry name" value="HIT-like"/>
    <property type="match status" value="1"/>
</dbReference>
<comment type="caution">
    <text evidence="3">The sequence shown here is derived from an EMBL/GenBank/DDBJ whole genome shotgun (WGS) entry which is preliminary data.</text>
</comment>
<protein>
    <submittedName>
        <fullName evidence="3">Diadenosine tetraphosphate (Ap4A) HIT family hydrolase</fullName>
    </submittedName>
</protein>
<evidence type="ECO:0000313" key="3">
    <source>
        <dbReference type="EMBL" id="RED53886.1"/>
    </source>
</evidence>
<sequence>MRAANSWTALFQFQDLNFMSFSLHPRLDADTFLLGDLPLCRALLMNDSRFPWLVLVPRRADIREIHQLPETDQFQLLREITQVSAAMETAFSAEKMNVAALGNMVPQLHIHIIARFEADEAWPGPIWGVGQTIPYADETDPAVMRFKTLMSNVGGQ</sequence>
<dbReference type="GO" id="GO:0016787">
    <property type="term" value="F:hydrolase activity"/>
    <property type="evidence" value="ECO:0007669"/>
    <property type="project" value="UniProtKB-KW"/>
</dbReference>
<evidence type="ECO:0000256" key="1">
    <source>
        <dbReference type="PROSITE-ProRule" id="PRU00464"/>
    </source>
</evidence>
<evidence type="ECO:0000259" key="2">
    <source>
        <dbReference type="PROSITE" id="PS51084"/>
    </source>
</evidence>
<accession>A0A3D9HYA1</accession>
<name>A0A3D9HYA1_9PROT</name>
<dbReference type="InterPro" id="IPR011146">
    <property type="entry name" value="HIT-like"/>
</dbReference>
<keyword evidence="3" id="KW-0378">Hydrolase</keyword>
<proteinExistence type="predicted"/>
<dbReference type="Pfam" id="PF01230">
    <property type="entry name" value="HIT"/>
    <property type="match status" value="1"/>
</dbReference>
<dbReference type="Gene3D" id="3.30.428.10">
    <property type="entry name" value="HIT-like"/>
    <property type="match status" value="1"/>
</dbReference>
<reference evidence="3 4" key="1">
    <citation type="submission" date="2018-07" db="EMBL/GenBank/DDBJ databases">
        <title>Genomic Encyclopedia of Type Strains, Phase III (KMG-III): the genomes of soil and plant-associated and newly described type strains.</title>
        <authorList>
            <person name="Whitman W."/>
        </authorList>
    </citation>
    <scope>NUCLEOTIDE SEQUENCE [LARGE SCALE GENOMIC DNA]</scope>
    <source>
        <strain evidence="3 4">CECT 8488</strain>
    </source>
</reference>
<organism evidence="3 4">
    <name type="scientific">Aestuariispira insulae</name>
    <dbReference type="NCBI Taxonomy" id="1461337"/>
    <lineage>
        <taxon>Bacteria</taxon>
        <taxon>Pseudomonadati</taxon>
        <taxon>Pseudomonadota</taxon>
        <taxon>Alphaproteobacteria</taxon>
        <taxon>Rhodospirillales</taxon>
        <taxon>Kiloniellaceae</taxon>
        <taxon>Aestuariispira</taxon>
    </lineage>
</organism>
<dbReference type="PROSITE" id="PS51084">
    <property type="entry name" value="HIT_2"/>
    <property type="match status" value="1"/>
</dbReference>
<dbReference type="EMBL" id="QRDW01000001">
    <property type="protein sequence ID" value="RED53886.1"/>
    <property type="molecule type" value="Genomic_DNA"/>
</dbReference>
<comment type="caution">
    <text evidence="1">Lacks conserved residue(s) required for the propagation of feature annotation.</text>
</comment>
<feature type="domain" description="HIT" evidence="2">
    <location>
        <begin position="20"/>
        <end position="122"/>
    </location>
</feature>
<dbReference type="InterPro" id="IPR036265">
    <property type="entry name" value="HIT-like_sf"/>
</dbReference>